<dbReference type="EMBL" id="JAVRQI010000019">
    <property type="protein sequence ID" value="MDT1064212.1"/>
    <property type="molecule type" value="Genomic_DNA"/>
</dbReference>
<dbReference type="SUPFAM" id="SSF53850">
    <property type="entry name" value="Periplasmic binding protein-like II"/>
    <property type="match status" value="1"/>
</dbReference>
<dbReference type="PROSITE" id="PS50931">
    <property type="entry name" value="HTH_LYSR"/>
    <property type="match status" value="2"/>
</dbReference>
<keyword evidence="4" id="KW-0804">Transcription</keyword>
<organism evidence="6 7">
    <name type="scientific">Paracoccus broussonetiae</name>
    <dbReference type="NCBI Taxonomy" id="3075834"/>
    <lineage>
        <taxon>Bacteria</taxon>
        <taxon>Pseudomonadati</taxon>
        <taxon>Pseudomonadota</taxon>
        <taxon>Alphaproteobacteria</taxon>
        <taxon>Rhodobacterales</taxon>
        <taxon>Paracoccaceae</taxon>
        <taxon>Paracoccus</taxon>
    </lineage>
</organism>
<proteinExistence type="inferred from homology"/>
<dbReference type="InterPro" id="IPR036390">
    <property type="entry name" value="WH_DNA-bd_sf"/>
</dbReference>
<dbReference type="SUPFAM" id="SSF46785">
    <property type="entry name" value="Winged helix' DNA-binding domain"/>
    <property type="match status" value="2"/>
</dbReference>
<dbReference type="RefSeq" id="WP_311761300.1">
    <property type="nucleotide sequence ID" value="NZ_JAVRQI010000019.1"/>
</dbReference>
<dbReference type="Pfam" id="PF00126">
    <property type="entry name" value="HTH_1"/>
    <property type="match status" value="1"/>
</dbReference>
<dbReference type="PANTHER" id="PTHR30346">
    <property type="entry name" value="TRANSCRIPTIONAL DUAL REGULATOR HCAR-RELATED"/>
    <property type="match status" value="1"/>
</dbReference>
<sequence length="421" mass="46614">MFQLADVPNLRHLRMVQVIGKLGGVSCASRELSTSQPAVTQAVANIEAEIGVPIFERCATGTYPTAIGRQYLLRIDRFFDTLDTALTQVLGRPDGPTERLPPRIERIMTGTQLRALIVTCEQGRVSEIANSLGLSPASLFRSARTFERSLGKQIFDRTAQGPIPNRTGSYLAREFRRAVRELELARGEVLLAAGTESLELVIGSLPMAGSHDLAVATRRFMSAYPSAKVRLVTGEYHKLLSDLSNSRIDMIFGMLRRPEWADDVSEEVLFTDNYCLVARVGHALTQLDDITPADLAGYEWVVPQRGTPRRIRIEQIFDDEPVRPRFHLETSSLTMIRSLLLNSDTVTLMTRSELQNDVELGVLKVLPCKFLDNVLLKGVTTRSDWLPTVAHNVFLDCLREATGKTSHAGGSGSDPEIRLAS</sequence>
<dbReference type="InterPro" id="IPR005119">
    <property type="entry name" value="LysR_subst-bd"/>
</dbReference>
<keyword evidence="2" id="KW-0805">Transcription regulation</keyword>
<evidence type="ECO:0000256" key="2">
    <source>
        <dbReference type="ARBA" id="ARBA00023015"/>
    </source>
</evidence>
<dbReference type="InterPro" id="IPR000847">
    <property type="entry name" value="LysR_HTH_N"/>
</dbReference>
<name>A0ABU3EIY3_9RHOB</name>
<protein>
    <submittedName>
        <fullName evidence="6">LysR family transcriptional regulator</fullName>
    </submittedName>
</protein>
<dbReference type="Gene3D" id="1.10.10.10">
    <property type="entry name" value="Winged helix-like DNA-binding domain superfamily/Winged helix DNA-binding domain"/>
    <property type="match status" value="2"/>
</dbReference>
<comment type="similarity">
    <text evidence="1">Belongs to the LysR transcriptional regulatory family.</text>
</comment>
<dbReference type="Proteomes" id="UP001251085">
    <property type="component" value="Unassembled WGS sequence"/>
</dbReference>
<reference evidence="7" key="1">
    <citation type="submission" date="2023-07" db="EMBL/GenBank/DDBJ databases">
        <title>Characterization of two Paracoccaceae strains isolated from Phycosphere and proposal of Xinfangfangia lacusdiani sp. nov.</title>
        <authorList>
            <person name="Deng Y."/>
            <person name="Zhang Y.Q."/>
        </authorList>
    </citation>
    <scope>NUCLEOTIDE SEQUENCE [LARGE SCALE GENOMIC DNA]</scope>
    <source>
        <strain evidence="7">CPCC 101403</strain>
    </source>
</reference>
<feature type="domain" description="HTH lysR-type" evidence="5">
    <location>
        <begin position="8"/>
        <end position="65"/>
    </location>
</feature>
<dbReference type="Gene3D" id="3.40.190.290">
    <property type="match status" value="1"/>
</dbReference>
<dbReference type="InterPro" id="IPR036388">
    <property type="entry name" value="WH-like_DNA-bd_sf"/>
</dbReference>
<accession>A0ABU3EIY3</accession>
<keyword evidence="3" id="KW-0238">DNA-binding</keyword>
<keyword evidence="7" id="KW-1185">Reference proteome</keyword>
<gene>
    <name evidence="6" type="ORF">RM190_20280</name>
</gene>
<evidence type="ECO:0000256" key="3">
    <source>
        <dbReference type="ARBA" id="ARBA00023125"/>
    </source>
</evidence>
<comment type="caution">
    <text evidence="6">The sequence shown here is derived from an EMBL/GenBank/DDBJ whole genome shotgun (WGS) entry which is preliminary data.</text>
</comment>
<feature type="domain" description="HTH lysR-type" evidence="5">
    <location>
        <begin position="108"/>
        <end position="165"/>
    </location>
</feature>
<evidence type="ECO:0000259" key="5">
    <source>
        <dbReference type="PROSITE" id="PS50931"/>
    </source>
</evidence>
<dbReference type="PANTHER" id="PTHR30346:SF9">
    <property type="entry name" value="LYSR FAMILY TRANSCRIPTIONAL REGULATOR"/>
    <property type="match status" value="1"/>
</dbReference>
<dbReference type="PRINTS" id="PR00039">
    <property type="entry name" value="HTHLYSR"/>
</dbReference>
<evidence type="ECO:0000313" key="7">
    <source>
        <dbReference type="Proteomes" id="UP001251085"/>
    </source>
</evidence>
<evidence type="ECO:0000256" key="4">
    <source>
        <dbReference type="ARBA" id="ARBA00023163"/>
    </source>
</evidence>
<evidence type="ECO:0000256" key="1">
    <source>
        <dbReference type="ARBA" id="ARBA00009437"/>
    </source>
</evidence>
<evidence type="ECO:0000313" key="6">
    <source>
        <dbReference type="EMBL" id="MDT1064212.1"/>
    </source>
</evidence>
<dbReference type="Pfam" id="PF03466">
    <property type="entry name" value="LysR_substrate"/>
    <property type="match status" value="1"/>
</dbReference>